<dbReference type="EMBL" id="JBBPBM010000037">
    <property type="protein sequence ID" value="KAK8528325.1"/>
    <property type="molecule type" value="Genomic_DNA"/>
</dbReference>
<evidence type="ECO:0000313" key="3">
    <source>
        <dbReference type="Proteomes" id="UP001472677"/>
    </source>
</evidence>
<keyword evidence="3" id="KW-1185">Reference proteome</keyword>
<sequence>MVACDFVGENGSNKNEENPVRSTAMRKRMASEIFDYHRFPRRTLLASDNNMACSFTTLYETLSTHRRRKEAPPLHLSEVTLPRYHGQQQQGSFGLTLNLDSAIDSLSNYSFSDSGALN</sequence>
<evidence type="ECO:0000256" key="1">
    <source>
        <dbReference type="SAM" id="MobiDB-lite"/>
    </source>
</evidence>
<protein>
    <submittedName>
        <fullName evidence="2">Uncharacterized protein</fullName>
    </submittedName>
</protein>
<accession>A0ABR2D2N3</accession>
<dbReference type="Proteomes" id="UP001472677">
    <property type="component" value="Unassembled WGS sequence"/>
</dbReference>
<organism evidence="2 3">
    <name type="scientific">Hibiscus sabdariffa</name>
    <name type="common">roselle</name>
    <dbReference type="NCBI Taxonomy" id="183260"/>
    <lineage>
        <taxon>Eukaryota</taxon>
        <taxon>Viridiplantae</taxon>
        <taxon>Streptophyta</taxon>
        <taxon>Embryophyta</taxon>
        <taxon>Tracheophyta</taxon>
        <taxon>Spermatophyta</taxon>
        <taxon>Magnoliopsida</taxon>
        <taxon>eudicotyledons</taxon>
        <taxon>Gunneridae</taxon>
        <taxon>Pentapetalae</taxon>
        <taxon>rosids</taxon>
        <taxon>malvids</taxon>
        <taxon>Malvales</taxon>
        <taxon>Malvaceae</taxon>
        <taxon>Malvoideae</taxon>
        <taxon>Hibiscus</taxon>
    </lineage>
</organism>
<evidence type="ECO:0000313" key="2">
    <source>
        <dbReference type="EMBL" id="KAK8528325.1"/>
    </source>
</evidence>
<reference evidence="2 3" key="1">
    <citation type="journal article" date="2024" name="G3 (Bethesda)">
        <title>Genome assembly of Hibiscus sabdariffa L. provides insights into metabolisms of medicinal natural products.</title>
        <authorList>
            <person name="Kim T."/>
        </authorList>
    </citation>
    <scope>NUCLEOTIDE SEQUENCE [LARGE SCALE GENOMIC DNA]</scope>
    <source>
        <strain evidence="2">TK-2024</strain>
        <tissue evidence="2">Old leaves</tissue>
    </source>
</reference>
<proteinExistence type="predicted"/>
<feature type="region of interest" description="Disordered" evidence="1">
    <location>
        <begin position="1"/>
        <end position="24"/>
    </location>
</feature>
<name>A0ABR2D2N3_9ROSI</name>
<comment type="caution">
    <text evidence="2">The sequence shown here is derived from an EMBL/GenBank/DDBJ whole genome shotgun (WGS) entry which is preliminary data.</text>
</comment>
<gene>
    <name evidence="2" type="ORF">V6N12_074856</name>
</gene>